<protein>
    <submittedName>
        <fullName evidence="2">Uncharacterized protein</fullName>
    </submittedName>
</protein>
<reference evidence="2 3" key="1">
    <citation type="submission" date="2018-06" db="EMBL/GenBank/DDBJ databases">
        <title>Comparative genomics reveals the genomic features of Rhizophagus irregularis, R. cerebriforme, R. diaphanum and Gigaspora rosea, and their symbiotic lifestyle signature.</title>
        <authorList>
            <person name="Morin E."/>
            <person name="San Clemente H."/>
            <person name="Chen E.C.H."/>
            <person name="De La Providencia I."/>
            <person name="Hainaut M."/>
            <person name="Kuo A."/>
            <person name="Kohler A."/>
            <person name="Murat C."/>
            <person name="Tang N."/>
            <person name="Roy S."/>
            <person name="Loubradou J."/>
            <person name="Henrissat B."/>
            <person name="Grigoriev I.V."/>
            <person name="Corradi N."/>
            <person name="Roux C."/>
            <person name="Martin F.M."/>
        </authorList>
    </citation>
    <scope>NUCLEOTIDE SEQUENCE [LARGE SCALE GENOMIC DNA]</scope>
    <source>
        <strain evidence="2 3">DAOM 227022</strain>
    </source>
</reference>
<proteinExistence type="predicted"/>
<evidence type="ECO:0000313" key="2">
    <source>
        <dbReference type="EMBL" id="RIA85089.1"/>
    </source>
</evidence>
<feature type="region of interest" description="Disordered" evidence="1">
    <location>
        <begin position="178"/>
        <end position="231"/>
    </location>
</feature>
<feature type="compositionally biased region" description="Basic and acidic residues" evidence="1">
    <location>
        <begin position="194"/>
        <end position="205"/>
    </location>
</feature>
<sequence length="231" mass="26992">MDSDTNSSSFSSSVASYKMIKASINEVFIWVNSELVDIYKIDEKWTWAEQKKNIVTNLLPPLYKRTQAANYLIEGNDKYIRRYPKEDLIKILKDSGYSEEWKETNSEVDWPIIQPAVIENDEIIEEAIKEKKNLPTLKQKRVHLDKTPASVPSIGVQSWCLNEEALKRFNRSSANIPVYDYDTDDVQDNSNNNTEDKDNNREENSNRTNSRKKRKTKKKSKQKKNKKHKSK</sequence>
<dbReference type="EMBL" id="QKYT01000448">
    <property type="protein sequence ID" value="RIA85089.1"/>
    <property type="molecule type" value="Genomic_DNA"/>
</dbReference>
<accession>A0A397SJL7</accession>
<comment type="caution">
    <text evidence="2">The sequence shown here is derived from an EMBL/GenBank/DDBJ whole genome shotgun (WGS) entry which is preliminary data.</text>
</comment>
<feature type="compositionally biased region" description="Basic residues" evidence="1">
    <location>
        <begin position="209"/>
        <end position="231"/>
    </location>
</feature>
<dbReference type="AlphaFoldDB" id="A0A397SJL7"/>
<gene>
    <name evidence="2" type="ORF">C1645_831293</name>
</gene>
<evidence type="ECO:0000256" key="1">
    <source>
        <dbReference type="SAM" id="MobiDB-lite"/>
    </source>
</evidence>
<dbReference type="OrthoDB" id="2448066at2759"/>
<evidence type="ECO:0000313" key="3">
    <source>
        <dbReference type="Proteomes" id="UP000265703"/>
    </source>
</evidence>
<keyword evidence="3" id="KW-1185">Reference proteome</keyword>
<organism evidence="2 3">
    <name type="scientific">Glomus cerebriforme</name>
    <dbReference type="NCBI Taxonomy" id="658196"/>
    <lineage>
        <taxon>Eukaryota</taxon>
        <taxon>Fungi</taxon>
        <taxon>Fungi incertae sedis</taxon>
        <taxon>Mucoromycota</taxon>
        <taxon>Glomeromycotina</taxon>
        <taxon>Glomeromycetes</taxon>
        <taxon>Glomerales</taxon>
        <taxon>Glomeraceae</taxon>
        <taxon>Glomus</taxon>
    </lineage>
</organism>
<dbReference type="Proteomes" id="UP000265703">
    <property type="component" value="Unassembled WGS sequence"/>
</dbReference>
<name>A0A397SJL7_9GLOM</name>